<keyword evidence="6" id="KW-1133">Transmembrane helix</keyword>
<keyword evidence="4 8" id="KW-0808">Transferase</keyword>
<gene>
    <name evidence="9" type="ORF">C0Q70_02967</name>
</gene>
<proteinExistence type="inferred from homology"/>
<evidence type="ECO:0000256" key="1">
    <source>
        <dbReference type="ARBA" id="ARBA00004167"/>
    </source>
</evidence>
<dbReference type="EMBL" id="PZQS01000002">
    <property type="protein sequence ID" value="PVD35997.1"/>
    <property type="molecule type" value="Genomic_DNA"/>
</dbReference>
<protein>
    <recommendedName>
        <fullName evidence="8">Glycosyltransferase family 92 protein</fullName>
        <ecNumber evidence="8">2.4.1.-</ecNumber>
    </recommendedName>
</protein>
<dbReference type="PANTHER" id="PTHR21461">
    <property type="entry name" value="GLYCOSYLTRANSFERASE FAMILY 92 PROTEIN"/>
    <property type="match status" value="1"/>
</dbReference>
<evidence type="ECO:0000256" key="2">
    <source>
        <dbReference type="ARBA" id="ARBA00007647"/>
    </source>
</evidence>
<evidence type="ECO:0000256" key="6">
    <source>
        <dbReference type="ARBA" id="ARBA00022989"/>
    </source>
</evidence>
<comment type="caution">
    <text evidence="9">The sequence shown here is derived from an EMBL/GenBank/DDBJ whole genome shotgun (WGS) entry which is preliminary data.</text>
</comment>
<evidence type="ECO:0000256" key="4">
    <source>
        <dbReference type="ARBA" id="ARBA00022679"/>
    </source>
</evidence>
<keyword evidence="10" id="KW-1185">Reference proteome</keyword>
<accession>A0A2T7PRJ3</accession>
<keyword evidence="3 8" id="KW-0328">Glycosyltransferase</keyword>
<evidence type="ECO:0000313" key="9">
    <source>
        <dbReference type="EMBL" id="PVD35997.1"/>
    </source>
</evidence>
<dbReference type="GO" id="GO:0016020">
    <property type="term" value="C:membrane"/>
    <property type="evidence" value="ECO:0007669"/>
    <property type="project" value="UniProtKB-SubCell"/>
</dbReference>
<dbReference type="OrthoDB" id="6232146at2759"/>
<dbReference type="Pfam" id="PF01697">
    <property type="entry name" value="Glyco_transf_92"/>
    <property type="match status" value="1"/>
</dbReference>
<evidence type="ECO:0000256" key="3">
    <source>
        <dbReference type="ARBA" id="ARBA00022676"/>
    </source>
</evidence>
<name>A0A2T7PRJ3_POMCA</name>
<dbReference type="GO" id="GO:0005737">
    <property type="term" value="C:cytoplasm"/>
    <property type="evidence" value="ECO:0007669"/>
    <property type="project" value="TreeGrafter"/>
</dbReference>
<dbReference type="PANTHER" id="PTHR21461:SF69">
    <property type="entry name" value="GLYCOSYLTRANSFERASE FAMILY 92 PROTEIN"/>
    <property type="match status" value="1"/>
</dbReference>
<comment type="subcellular location">
    <subcellularLocation>
        <location evidence="1">Membrane</location>
        <topology evidence="1">Single-pass membrane protein</topology>
    </subcellularLocation>
</comment>
<sequence>MKRLQLRVYKLLIIVSAAVVTFSLVLLHTVSYQESGLFSKILEPTLPLFQIEKFPGAPAFVKGLRPKSDGATERSSRFSDYRWQPVGDSLDTYVYSAYLDDLRSPPVLRVIAIIVDHLTDHNLTCLYYAKFPSGGNEQPYMSRRIEQLQYIPEPDWKYKYRGAFLHCPVSLDAAPPQAVSIVVEGSSRAPLNLLPVGWTRSGNPLRYGITRCIPALHSNFSHVTSLLEMFAFSQKFGGVHNVDHCNLVHWQVDSFSGIFELLTTVGRHSPPSADCSADVIPCAVMRIQEAVFVSLCDECSAVTSQDTVEVGAGVSRSSLCEVNHFILYVLNASESVSRALDLYRRRGLVEVYEWNLPVNTSHIHYYGQLANMQDCLYRSLHVSRYVLIGDVDELFVPHQGRQLLPMLWRHLHSSLECGALQFINVFFPCSCRTRTWTSLAGTSP</sequence>
<comment type="similarity">
    <text evidence="2 8">Belongs to the glycosyltransferase 92 family.</text>
</comment>
<evidence type="ECO:0000256" key="5">
    <source>
        <dbReference type="ARBA" id="ARBA00022692"/>
    </source>
</evidence>
<dbReference type="AlphaFoldDB" id="A0A2T7PRJ3"/>
<dbReference type="Proteomes" id="UP000245119">
    <property type="component" value="Linkage Group LG2"/>
</dbReference>
<evidence type="ECO:0000256" key="8">
    <source>
        <dbReference type="RuleBase" id="RU366017"/>
    </source>
</evidence>
<reference evidence="9 10" key="1">
    <citation type="submission" date="2018-04" db="EMBL/GenBank/DDBJ databases">
        <title>The genome of golden apple snail Pomacea canaliculata provides insight into stress tolerance and invasive adaptation.</title>
        <authorList>
            <person name="Liu C."/>
            <person name="Liu B."/>
            <person name="Ren Y."/>
            <person name="Zhang Y."/>
            <person name="Wang H."/>
            <person name="Li S."/>
            <person name="Jiang F."/>
            <person name="Yin L."/>
            <person name="Zhang G."/>
            <person name="Qian W."/>
            <person name="Fan W."/>
        </authorList>
    </citation>
    <scope>NUCLEOTIDE SEQUENCE [LARGE SCALE GENOMIC DNA]</scope>
    <source>
        <strain evidence="9">SZHN2017</strain>
        <tissue evidence="9">Muscle</tissue>
    </source>
</reference>
<dbReference type="InterPro" id="IPR008166">
    <property type="entry name" value="Glyco_transf_92"/>
</dbReference>
<keyword evidence="5" id="KW-0812">Transmembrane</keyword>
<evidence type="ECO:0000256" key="7">
    <source>
        <dbReference type="ARBA" id="ARBA00023136"/>
    </source>
</evidence>
<keyword evidence="7" id="KW-0472">Membrane</keyword>
<dbReference type="EC" id="2.4.1.-" evidence="8"/>
<evidence type="ECO:0000313" key="10">
    <source>
        <dbReference type="Proteomes" id="UP000245119"/>
    </source>
</evidence>
<dbReference type="GO" id="GO:0016757">
    <property type="term" value="F:glycosyltransferase activity"/>
    <property type="evidence" value="ECO:0007669"/>
    <property type="project" value="UniProtKB-UniRule"/>
</dbReference>
<organism evidence="9 10">
    <name type="scientific">Pomacea canaliculata</name>
    <name type="common">Golden apple snail</name>
    <dbReference type="NCBI Taxonomy" id="400727"/>
    <lineage>
        <taxon>Eukaryota</taxon>
        <taxon>Metazoa</taxon>
        <taxon>Spiralia</taxon>
        <taxon>Lophotrochozoa</taxon>
        <taxon>Mollusca</taxon>
        <taxon>Gastropoda</taxon>
        <taxon>Caenogastropoda</taxon>
        <taxon>Architaenioglossa</taxon>
        <taxon>Ampullarioidea</taxon>
        <taxon>Ampullariidae</taxon>
        <taxon>Pomacea</taxon>
    </lineage>
</organism>